<organism evidence="1 2">
    <name type="scientific">Paractinoplanes bogorensis</name>
    <dbReference type="NCBI Taxonomy" id="1610840"/>
    <lineage>
        <taxon>Bacteria</taxon>
        <taxon>Bacillati</taxon>
        <taxon>Actinomycetota</taxon>
        <taxon>Actinomycetes</taxon>
        <taxon>Micromonosporales</taxon>
        <taxon>Micromonosporaceae</taxon>
        <taxon>Paractinoplanes</taxon>
    </lineage>
</organism>
<dbReference type="PANTHER" id="PTHR35010">
    <property type="entry name" value="BLL4672 PROTEIN-RELATED"/>
    <property type="match status" value="1"/>
</dbReference>
<sequence>MPTNRALSAFLIAKRAAITPATAGIEVTGARRVPGLRREEVAFLSGVSVDW</sequence>
<dbReference type="EMBL" id="JAHKKG010000006">
    <property type="protein sequence ID" value="MBU2665633.1"/>
    <property type="molecule type" value="Genomic_DNA"/>
</dbReference>
<comment type="caution">
    <text evidence="1">The sequence shown here is derived from an EMBL/GenBank/DDBJ whole genome shotgun (WGS) entry which is preliminary data.</text>
</comment>
<accession>A0ABS5YQI7</accession>
<reference evidence="1 2" key="1">
    <citation type="submission" date="2021-06" db="EMBL/GenBank/DDBJ databases">
        <title>Actinoplanes lichenicola sp. nov., and Actinoplanes ovalisporus sp. nov., isolated from lichen in Thailand.</title>
        <authorList>
            <person name="Saeng-In P."/>
            <person name="Kanchanasin P."/>
            <person name="Yuki M."/>
            <person name="Kudo T."/>
            <person name="Ohkuma M."/>
            <person name="Phongsopitanun W."/>
            <person name="Tanasupawat S."/>
        </authorList>
    </citation>
    <scope>NUCLEOTIDE SEQUENCE [LARGE SCALE GENOMIC DNA]</scope>
    <source>
        <strain evidence="1 2">NBRC 110975</strain>
    </source>
</reference>
<name>A0ABS5YQI7_9ACTN</name>
<dbReference type="PANTHER" id="PTHR35010:SF2">
    <property type="entry name" value="BLL4672 PROTEIN"/>
    <property type="match status" value="1"/>
</dbReference>
<dbReference type="RefSeq" id="WP_215788883.1">
    <property type="nucleotide sequence ID" value="NZ_JAHKKG010000006.1"/>
</dbReference>
<evidence type="ECO:0000313" key="1">
    <source>
        <dbReference type="EMBL" id="MBU2665633.1"/>
    </source>
</evidence>
<dbReference type="Proteomes" id="UP001519654">
    <property type="component" value="Unassembled WGS sequence"/>
</dbReference>
<proteinExistence type="predicted"/>
<gene>
    <name evidence="1" type="ORF">KOI35_19160</name>
</gene>
<protein>
    <submittedName>
        <fullName evidence="1">Uncharacterized protein</fullName>
    </submittedName>
</protein>
<evidence type="ECO:0000313" key="2">
    <source>
        <dbReference type="Proteomes" id="UP001519654"/>
    </source>
</evidence>
<keyword evidence="2" id="KW-1185">Reference proteome</keyword>